<comment type="caution">
    <text evidence="1">The sequence shown here is derived from an EMBL/GenBank/DDBJ whole genome shotgun (WGS) entry which is preliminary data.</text>
</comment>
<gene>
    <name evidence="1" type="ORF">GX662_03890</name>
</gene>
<accession>A0A847D4R3</accession>
<reference evidence="1 2" key="1">
    <citation type="journal article" date="2020" name="Biotechnol. Biofuels">
        <title>New insights from the biogas microbiome by comprehensive genome-resolved metagenomics of nearly 1600 species originating from multiple anaerobic digesters.</title>
        <authorList>
            <person name="Campanaro S."/>
            <person name="Treu L."/>
            <person name="Rodriguez-R L.M."/>
            <person name="Kovalovszki A."/>
            <person name="Ziels R.M."/>
            <person name="Maus I."/>
            <person name="Zhu X."/>
            <person name="Kougias P.G."/>
            <person name="Basile A."/>
            <person name="Luo G."/>
            <person name="Schluter A."/>
            <person name="Konstantinidis K.T."/>
            <person name="Angelidaki I."/>
        </authorList>
    </citation>
    <scope>NUCLEOTIDE SEQUENCE [LARGE SCALE GENOMIC DNA]</scope>
    <source>
        <strain evidence="1">AS07pgkLD_105</strain>
    </source>
</reference>
<sequence>MDEVLYWFETLSGKHPAKPIYSINFRWFGMDRDAEPWEIDAMSLVYIGQMSRADFEKRIISERNVMRY</sequence>
<proteinExistence type="predicted"/>
<organism evidence="1 2">
    <name type="scientific">Trichococcus flocculiformis</name>
    <dbReference type="NCBI Taxonomy" id="82803"/>
    <lineage>
        <taxon>Bacteria</taxon>
        <taxon>Bacillati</taxon>
        <taxon>Bacillota</taxon>
        <taxon>Bacilli</taxon>
        <taxon>Lactobacillales</taxon>
        <taxon>Carnobacteriaceae</taxon>
        <taxon>Trichococcus</taxon>
    </lineage>
</organism>
<dbReference type="AlphaFoldDB" id="A0A847D4R3"/>
<name>A0A847D4R3_9LACT</name>
<dbReference type="Proteomes" id="UP000589373">
    <property type="component" value="Unassembled WGS sequence"/>
</dbReference>
<protein>
    <submittedName>
        <fullName evidence="1">Uncharacterized protein</fullName>
    </submittedName>
</protein>
<evidence type="ECO:0000313" key="1">
    <source>
        <dbReference type="EMBL" id="NLD31384.1"/>
    </source>
</evidence>
<dbReference type="EMBL" id="JAAZCD010000087">
    <property type="protein sequence ID" value="NLD31384.1"/>
    <property type="molecule type" value="Genomic_DNA"/>
</dbReference>
<evidence type="ECO:0000313" key="2">
    <source>
        <dbReference type="Proteomes" id="UP000589373"/>
    </source>
</evidence>
<dbReference type="RefSeq" id="WP_276644881.1">
    <property type="nucleotide sequence ID" value="NZ_JAAZCD010000087.1"/>
</dbReference>